<dbReference type="Proteomes" id="UP000230093">
    <property type="component" value="Unassembled WGS sequence"/>
</dbReference>
<keyword evidence="1" id="KW-0472">Membrane</keyword>
<accession>A0A2H0W8C5</accession>
<feature type="transmembrane region" description="Helical" evidence="1">
    <location>
        <begin position="36"/>
        <end position="57"/>
    </location>
</feature>
<reference evidence="3" key="1">
    <citation type="submission" date="2017-09" db="EMBL/GenBank/DDBJ databases">
        <title>Depth-based differentiation of microbial function through sediment-hosted aquifers and enrichment of novel symbionts in the deep terrestrial subsurface.</title>
        <authorList>
            <person name="Probst A.J."/>
            <person name="Ladd B."/>
            <person name="Jarett J.K."/>
            <person name="Geller-Mcgrath D.E."/>
            <person name="Sieber C.M.K."/>
            <person name="Emerson J.B."/>
            <person name="Anantharaman K."/>
            <person name="Thomas B.C."/>
            <person name="Malmstrom R."/>
            <person name="Stieglmeier M."/>
            <person name="Klingl A."/>
            <person name="Woyke T."/>
            <person name="Ryan C.M."/>
            <person name="Banfield J.F."/>
        </authorList>
    </citation>
    <scope>NUCLEOTIDE SEQUENCE [LARGE SCALE GENOMIC DNA]</scope>
</reference>
<evidence type="ECO:0000256" key="1">
    <source>
        <dbReference type="SAM" id="Phobius"/>
    </source>
</evidence>
<comment type="caution">
    <text evidence="2">The sequence shown here is derived from an EMBL/GenBank/DDBJ whole genome shotgun (WGS) entry which is preliminary data.</text>
</comment>
<organism evidence="2 3">
    <name type="scientific">Candidatus Beckwithbacteria bacterium CG10_big_fil_rev_8_21_14_0_10_34_10</name>
    <dbReference type="NCBI Taxonomy" id="1974495"/>
    <lineage>
        <taxon>Bacteria</taxon>
        <taxon>Candidatus Beckwithiibacteriota</taxon>
    </lineage>
</organism>
<evidence type="ECO:0000313" key="3">
    <source>
        <dbReference type="Proteomes" id="UP000230093"/>
    </source>
</evidence>
<evidence type="ECO:0000313" key="2">
    <source>
        <dbReference type="EMBL" id="PIS08906.1"/>
    </source>
</evidence>
<keyword evidence="1" id="KW-1133">Transmembrane helix</keyword>
<keyword evidence="1" id="KW-0812">Transmembrane</keyword>
<proteinExistence type="predicted"/>
<dbReference type="AlphaFoldDB" id="A0A2H0W8C5"/>
<protein>
    <recommendedName>
        <fullName evidence="4">DUF5671 domain-containing protein</fullName>
    </recommendedName>
</protein>
<name>A0A2H0W8C5_9BACT</name>
<gene>
    <name evidence="2" type="ORF">COT75_04440</name>
</gene>
<sequence>MTKKLSAAIINKVIAPPEGDFETVAQNPLAPLIVRLWKTIVVLGGLALLVFLIWGAIDWIMSEGDQEKLKSARLKITHAMAGMAILAASYAIIALFKNFFGFDILNFEWPTPGE</sequence>
<dbReference type="EMBL" id="PEZT01000025">
    <property type="protein sequence ID" value="PIS08906.1"/>
    <property type="molecule type" value="Genomic_DNA"/>
</dbReference>
<feature type="transmembrane region" description="Helical" evidence="1">
    <location>
        <begin position="78"/>
        <end position="100"/>
    </location>
</feature>
<evidence type="ECO:0008006" key="4">
    <source>
        <dbReference type="Google" id="ProtNLM"/>
    </source>
</evidence>